<dbReference type="Proteomes" id="UP000095286">
    <property type="component" value="Unplaced"/>
</dbReference>
<name>A0AC35UHB5_9BILA</name>
<proteinExistence type="predicted"/>
<evidence type="ECO:0000313" key="2">
    <source>
        <dbReference type="WBParaSite" id="RSKR_0001146200.1"/>
    </source>
</evidence>
<protein>
    <submittedName>
        <fullName evidence="2">Fork-head domain-containing protein</fullName>
    </submittedName>
</protein>
<reference evidence="2" key="1">
    <citation type="submission" date="2016-11" db="UniProtKB">
        <authorList>
            <consortium name="WormBaseParasite"/>
        </authorList>
    </citation>
    <scope>IDENTIFICATION</scope>
    <source>
        <strain evidence="2">KR3021</strain>
    </source>
</reference>
<dbReference type="WBParaSite" id="RSKR_0001146200.1">
    <property type="protein sequence ID" value="RSKR_0001146200.1"/>
    <property type="gene ID" value="RSKR_0001146200"/>
</dbReference>
<accession>A0AC35UHB5</accession>
<sequence>MVSGQNNLVSSMNYNNAQNPLFNLSAAVAAAANQQQAANDLLKLGAVTGVQSIPTTSVLTSLACGNSSDLSQSMLFSSNAGSASPTSSNSTSIGTMPSSPGTISATSPTNSSVSSGNGSTDENTPISAPIPINPCNNLNLINQLQNSSAISSSEQLYSFLSSIRMLDQRIPSFNNGPGNNFNDILSAAANLPFKDDSLAAIVSAMANSNNQNMDVSSSNIAGNGSPSNNSFVDVCTV</sequence>
<evidence type="ECO:0000313" key="1">
    <source>
        <dbReference type="Proteomes" id="UP000095286"/>
    </source>
</evidence>
<organism evidence="1 2">
    <name type="scientific">Rhabditophanes sp. KR3021</name>
    <dbReference type="NCBI Taxonomy" id="114890"/>
    <lineage>
        <taxon>Eukaryota</taxon>
        <taxon>Metazoa</taxon>
        <taxon>Ecdysozoa</taxon>
        <taxon>Nematoda</taxon>
        <taxon>Chromadorea</taxon>
        <taxon>Rhabditida</taxon>
        <taxon>Tylenchina</taxon>
        <taxon>Panagrolaimomorpha</taxon>
        <taxon>Strongyloidoidea</taxon>
        <taxon>Alloionematidae</taxon>
        <taxon>Rhabditophanes</taxon>
    </lineage>
</organism>